<dbReference type="InterPro" id="IPR000182">
    <property type="entry name" value="GNAT_dom"/>
</dbReference>
<organism evidence="4 5">
    <name type="scientific">Sulfitobacter pontiacus</name>
    <dbReference type="NCBI Taxonomy" id="60137"/>
    <lineage>
        <taxon>Bacteria</taxon>
        <taxon>Pseudomonadati</taxon>
        <taxon>Pseudomonadota</taxon>
        <taxon>Alphaproteobacteria</taxon>
        <taxon>Rhodobacterales</taxon>
        <taxon>Roseobacteraceae</taxon>
        <taxon>Sulfitobacter</taxon>
    </lineage>
</organism>
<dbReference type="GO" id="GO:0016747">
    <property type="term" value="F:acyltransferase activity, transferring groups other than amino-acyl groups"/>
    <property type="evidence" value="ECO:0007669"/>
    <property type="project" value="InterPro"/>
</dbReference>
<dbReference type="PROSITE" id="PS51186">
    <property type="entry name" value="GNAT"/>
    <property type="match status" value="1"/>
</dbReference>
<evidence type="ECO:0000256" key="2">
    <source>
        <dbReference type="ARBA" id="ARBA00023315"/>
    </source>
</evidence>
<dbReference type="SUPFAM" id="SSF55729">
    <property type="entry name" value="Acyl-CoA N-acyltransferases (Nat)"/>
    <property type="match status" value="1"/>
</dbReference>
<dbReference type="InterPro" id="IPR016181">
    <property type="entry name" value="Acyl_CoA_acyltransferase"/>
</dbReference>
<dbReference type="InterPro" id="IPR050832">
    <property type="entry name" value="Bact_Acetyltransf"/>
</dbReference>
<proteinExistence type="predicted"/>
<dbReference type="AlphaFoldDB" id="A0A1H2ZPE3"/>
<evidence type="ECO:0000256" key="1">
    <source>
        <dbReference type="ARBA" id="ARBA00022679"/>
    </source>
</evidence>
<keyword evidence="2" id="KW-0012">Acyltransferase</keyword>
<feature type="domain" description="N-acetyltransferase" evidence="3">
    <location>
        <begin position="1"/>
        <end position="156"/>
    </location>
</feature>
<keyword evidence="1 4" id="KW-0808">Transferase</keyword>
<dbReference type="Gene3D" id="3.40.630.30">
    <property type="match status" value="1"/>
</dbReference>
<protein>
    <submittedName>
        <fullName evidence="4">Acetyltransferase (GNAT) family protein</fullName>
    </submittedName>
</protein>
<dbReference type="Pfam" id="PF00583">
    <property type="entry name" value="Acetyltransf_1"/>
    <property type="match status" value="1"/>
</dbReference>
<sequence length="156" mass="17032">MELTPRRISGGSPHLGDVLHLMRDCFAYMDGRIDPPSSLGQTTLPSLKATAGRDEIWAIGAPPLACVVLSVKPAVLYLGKLCVAPSHQRLGLARHLITHAESRARALHLGQLELQTRVELLDNHATFRALGFHEYARTAHAGFDRPTSITLRKTVA</sequence>
<dbReference type="RefSeq" id="WP_074636315.1">
    <property type="nucleotide sequence ID" value="NZ_CP160849.1"/>
</dbReference>
<accession>A0A1H2ZPE3</accession>
<dbReference type="EMBL" id="FNNB01000005">
    <property type="protein sequence ID" value="SDX19131.1"/>
    <property type="molecule type" value="Genomic_DNA"/>
</dbReference>
<evidence type="ECO:0000313" key="5">
    <source>
        <dbReference type="Proteomes" id="UP000183076"/>
    </source>
</evidence>
<gene>
    <name evidence="4" type="ORF">SAMN04488041_10522</name>
</gene>
<dbReference type="STRING" id="60137.SAMN04488041_10522"/>
<dbReference type="PANTHER" id="PTHR43877">
    <property type="entry name" value="AMINOALKYLPHOSPHONATE N-ACETYLTRANSFERASE-RELATED-RELATED"/>
    <property type="match status" value="1"/>
</dbReference>
<evidence type="ECO:0000313" key="4">
    <source>
        <dbReference type="EMBL" id="SDX19131.1"/>
    </source>
</evidence>
<name>A0A1H2ZPE3_9RHOB</name>
<dbReference type="GeneID" id="94020209"/>
<dbReference type="CDD" id="cd04301">
    <property type="entry name" value="NAT_SF"/>
    <property type="match status" value="1"/>
</dbReference>
<evidence type="ECO:0000259" key="3">
    <source>
        <dbReference type="PROSITE" id="PS51186"/>
    </source>
</evidence>
<dbReference type="Proteomes" id="UP000183076">
    <property type="component" value="Unassembled WGS sequence"/>
</dbReference>
<reference evidence="5" key="1">
    <citation type="submission" date="2016-10" db="EMBL/GenBank/DDBJ databases">
        <authorList>
            <person name="Varghese N."/>
            <person name="Submissions S."/>
        </authorList>
    </citation>
    <scope>NUCLEOTIDE SEQUENCE [LARGE SCALE GENOMIC DNA]</scope>
    <source>
        <strain evidence="5">DSM 10014</strain>
    </source>
</reference>